<protein>
    <submittedName>
        <fullName evidence="1">Uncharacterized protein</fullName>
    </submittedName>
</protein>
<comment type="caution">
    <text evidence="1">The sequence shown here is derived from an EMBL/GenBank/DDBJ whole genome shotgun (WGS) entry which is preliminary data.</text>
</comment>
<organism evidence="1 2">
    <name type="scientific">Dallia pectoralis</name>
    <name type="common">Alaska blackfish</name>
    <dbReference type="NCBI Taxonomy" id="75939"/>
    <lineage>
        <taxon>Eukaryota</taxon>
        <taxon>Metazoa</taxon>
        <taxon>Chordata</taxon>
        <taxon>Craniata</taxon>
        <taxon>Vertebrata</taxon>
        <taxon>Euteleostomi</taxon>
        <taxon>Actinopterygii</taxon>
        <taxon>Neopterygii</taxon>
        <taxon>Teleostei</taxon>
        <taxon>Protacanthopterygii</taxon>
        <taxon>Esociformes</taxon>
        <taxon>Umbridae</taxon>
        <taxon>Dallia</taxon>
    </lineage>
</organism>
<dbReference type="Proteomes" id="UP001157502">
    <property type="component" value="Chromosome 34"/>
</dbReference>
<dbReference type="EMBL" id="CM055761">
    <property type="protein sequence ID" value="KAJ7986388.1"/>
    <property type="molecule type" value="Genomic_DNA"/>
</dbReference>
<keyword evidence="2" id="KW-1185">Reference proteome</keyword>
<sequence length="110" mass="11677">MRGDGLLDRSAAICPEHFLVIGISVGDGVSAYGSVNRAAGVVREKRCFRRGPICFQVDRHRERHSLSPVSQPGMAAPGPGRAGVHTPLNWTGSICRGLGRPALGKGFTIE</sequence>
<evidence type="ECO:0000313" key="2">
    <source>
        <dbReference type="Proteomes" id="UP001157502"/>
    </source>
</evidence>
<proteinExistence type="predicted"/>
<name>A0ACC2F4X3_DALPE</name>
<evidence type="ECO:0000313" key="1">
    <source>
        <dbReference type="EMBL" id="KAJ7986388.1"/>
    </source>
</evidence>
<gene>
    <name evidence="1" type="ORF">DPEC_G00339390</name>
</gene>
<accession>A0ACC2F4X3</accession>
<reference evidence="1" key="1">
    <citation type="submission" date="2021-05" db="EMBL/GenBank/DDBJ databases">
        <authorList>
            <person name="Pan Q."/>
            <person name="Jouanno E."/>
            <person name="Zahm M."/>
            <person name="Klopp C."/>
            <person name="Cabau C."/>
            <person name="Louis A."/>
            <person name="Berthelot C."/>
            <person name="Parey E."/>
            <person name="Roest Crollius H."/>
            <person name="Montfort J."/>
            <person name="Robinson-Rechavi M."/>
            <person name="Bouchez O."/>
            <person name="Lampietro C."/>
            <person name="Lopez Roques C."/>
            <person name="Donnadieu C."/>
            <person name="Postlethwait J."/>
            <person name="Bobe J."/>
            <person name="Dillon D."/>
            <person name="Chandos A."/>
            <person name="von Hippel F."/>
            <person name="Guiguen Y."/>
        </authorList>
    </citation>
    <scope>NUCLEOTIDE SEQUENCE</scope>
    <source>
        <strain evidence="1">YG-Jan2019</strain>
    </source>
</reference>